<evidence type="ECO:0000256" key="7">
    <source>
        <dbReference type="ARBA" id="ARBA00023136"/>
    </source>
</evidence>
<gene>
    <name evidence="9" type="ORF">OIH86_11690</name>
</gene>
<dbReference type="PANTHER" id="PTHR34975:SF2">
    <property type="entry name" value="SPORE GERMINATION PROTEIN A2"/>
    <property type="match status" value="1"/>
</dbReference>
<dbReference type="Pfam" id="PF03845">
    <property type="entry name" value="Spore_permease"/>
    <property type="match status" value="1"/>
</dbReference>
<feature type="transmembrane region" description="Helical" evidence="8">
    <location>
        <begin position="142"/>
        <end position="165"/>
    </location>
</feature>
<feature type="transmembrane region" description="Helical" evidence="8">
    <location>
        <begin position="36"/>
        <end position="57"/>
    </location>
</feature>
<sequence length="331" mass="37158">MTKIQVGQVQFFCMMVLFLFGTAVLLDIGSGAMQDAWLVSLISPLFGGAVFYLYYYLFTKFPDKSLIEYTKIIWGKYLGSIVGFFYIIYFIYIAARVLRDFLEMLVISPYYRTSMTTLGICIILVLIYAVNLGIEVFSRVAVICFVIMLFSLFVINSMYVIGGYITPKNIIPVLSNGLKPIIKEVFPLGITVPYGELITFTMLLPYINNKKKVLKTGLLAIACTGLYLTFNMLMLICVIGPDLIIRSAFPSLTAVSNINIGDFIQRLDTFIITLMVILGFVKITIFFFCGVMGINQLLSRKPHLLINYSVGGMILFFSIIIASTPLPIKNI</sequence>
<organism evidence="9 10">
    <name type="scientific">Metabacillus halosaccharovorans</name>
    <dbReference type="NCBI Taxonomy" id="930124"/>
    <lineage>
        <taxon>Bacteria</taxon>
        <taxon>Bacillati</taxon>
        <taxon>Bacillota</taxon>
        <taxon>Bacilli</taxon>
        <taxon>Bacillales</taxon>
        <taxon>Bacillaceae</taxon>
        <taxon>Metabacillus</taxon>
    </lineage>
</organism>
<name>A0ABT3DHG2_9BACI</name>
<feature type="transmembrane region" description="Helical" evidence="8">
    <location>
        <begin position="12"/>
        <end position="30"/>
    </location>
</feature>
<keyword evidence="5 8" id="KW-0812">Transmembrane</keyword>
<evidence type="ECO:0000256" key="1">
    <source>
        <dbReference type="ARBA" id="ARBA00004141"/>
    </source>
</evidence>
<proteinExistence type="inferred from homology"/>
<feature type="transmembrane region" description="Helical" evidence="8">
    <location>
        <begin position="185"/>
        <end position="206"/>
    </location>
</feature>
<evidence type="ECO:0000256" key="3">
    <source>
        <dbReference type="ARBA" id="ARBA00022448"/>
    </source>
</evidence>
<keyword evidence="7 8" id="KW-0472">Membrane</keyword>
<evidence type="ECO:0000313" key="9">
    <source>
        <dbReference type="EMBL" id="MCV9886321.1"/>
    </source>
</evidence>
<protein>
    <submittedName>
        <fullName evidence="9">Spore germination protein</fullName>
    </submittedName>
</protein>
<keyword evidence="10" id="KW-1185">Reference proteome</keyword>
<evidence type="ECO:0000313" key="10">
    <source>
        <dbReference type="Proteomes" id="UP001526147"/>
    </source>
</evidence>
<feature type="transmembrane region" description="Helical" evidence="8">
    <location>
        <begin position="305"/>
        <end position="328"/>
    </location>
</feature>
<dbReference type="InterPro" id="IPR004761">
    <property type="entry name" value="Spore_GerAB"/>
</dbReference>
<comment type="similarity">
    <text evidence="2">Belongs to the amino acid-polyamine-organocation (APC) superfamily. Spore germination protein (SGP) (TC 2.A.3.9) family.</text>
</comment>
<keyword evidence="6 8" id="KW-1133">Transmembrane helix</keyword>
<dbReference type="RefSeq" id="WP_264142953.1">
    <property type="nucleotide sequence ID" value="NZ_JAOYEY010000037.1"/>
</dbReference>
<feature type="transmembrane region" description="Helical" evidence="8">
    <location>
        <begin position="218"/>
        <end position="241"/>
    </location>
</feature>
<dbReference type="Proteomes" id="UP001526147">
    <property type="component" value="Unassembled WGS sequence"/>
</dbReference>
<evidence type="ECO:0000256" key="6">
    <source>
        <dbReference type="ARBA" id="ARBA00022989"/>
    </source>
</evidence>
<accession>A0ABT3DHG2</accession>
<keyword evidence="3" id="KW-0813">Transport</keyword>
<evidence type="ECO:0000256" key="2">
    <source>
        <dbReference type="ARBA" id="ARBA00007998"/>
    </source>
</evidence>
<dbReference type="NCBIfam" id="TIGR00912">
    <property type="entry name" value="2A0309"/>
    <property type="match status" value="1"/>
</dbReference>
<evidence type="ECO:0000256" key="4">
    <source>
        <dbReference type="ARBA" id="ARBA00022544"/>
    </source>
</evidence>
<feature type="transmembrane region" description="Helical" evidence="8">
    <location>
        <begin position="270"/>
        <end position="293"/>
    </location>
</feature>
<comment type="subcellular location">
    <subcellularLocation>
        <location evidence="1">Membrane</location>
        <topology evidence="1">Multi-pass membrane protein</topology>
    </subcellularLocation>
</comment>
<comment type="caution">
    <text evidence="9">The sequence shown here is derived from an EMBL/GenBank/DDBJ whole genome shotgun (WGS) entry which is preliminary data.</text>
</comment>
<dbReference type="PANTHER" id="PTHR34975">
    <property type="entry name" value="SPORE GERMINATION PROTEIN A2"/>
    <property type="match status" value="1"/>
</dbReference>
<reference evidence="9 10" key="1">
    <citation type="submission" date="2022-10" db="EMBL/GenBank/DDBJ databases">
        <title>Draft genome assembly of moderately radiation resistant bacterium Metabacillus halosaccharovorans.</title>
        <authorList>
            <person name="Pal S."/>
            <person name="Gopinathan A."/>
        </authorList>
    </citation>
    <scope>NUCLEOTIDE SEQUENCE [LARGE SCALE GENOMIC DNA]</scope>
    <source>
        <strain evidence="9 10">VITHBRA001</strain>
    </source>
</reference>
<evidence type="ECO:0000256" key="5">
    <source>
        <dbReference type="ARBA" id="ARBA00022692"/>
    </source>
</evidence>
<feature type="transmembrane region" description="Helical" evidence="8">
    <location>
        <begin position="77"/>
        <end position="98"/>
    </location>
</feature>
<feature type="transmembrane region" description="Helical" evidence="8">
    <location>
        <begin position="110"/>
        <end position="130"/>
    </location>
</feature>
<keyword evidence="4" id="KW-0309">Germination</keyword>
<evidence type="ECO:0000256" key="8">
    <source>
        <dbReference type="SAM" id="Phobius"/>
    </source>
</evidence>
<dbReference type="EMBL" id="JAOYEY010000037">
    <property type="protein sequence ID" value="MCV9886321.1"/>
    <property type="molecule type" value="Genomic_DNA"/>
</dbReference>